<accession>A0A1I4T003</accession>
<dbReference type="GO" id="GO:0006950">
    <property type="term" value="P:response to stress"/>
    <property type="evidence" value="ECO:0007669"/>
    <property type="project" value="UniProtKB-ARBA"/>
</dbReference>
<dbReference type="SMART" id="SM00731">
    <property type="entry name" value="SprT"/>
    <property type="match status" value="1"/>
</dbReference>
<dbReference type="InterPro" id="IPR006640">
    <property type="entry name" value="SprT-like_domain"/>
</dbReference>
<dbReference type="PANTHER" id="PTHR38773:SF1">
    <property type="entry name" value="PROTEIN SPRT"/>
    <property type="match status" value="1"/>
</dbReference>
<proteinExistence type="predicted"/>
<protein>
    <submittedName>
        <fullName evidence="2">SprT protein</fullName>
    </submittedName>
</protein>
<name>A0A1I4T003_9GAMM</name>
<evidence type="ECO:0000313" key="3">
    <source>
        <dbReference type="Proteomes" id="UP000243629"/>
    </source>
</evidence>
<dbReference type="EMBL" id="FOUI01000012">
    <property type="protein sequence ID" value="SFM70016.1"/>
    <property type="molecule type" value="Genomic_DNA"/>
</dbReference>
<dbReference type="Proteomes" id="UP000243629">
    <property type="component" value="Unassembled WGS sequence"/>
</dbReference>
<gene>
    <name evidence="2" type="ORF">SAMN05216217_11240</name>
</gene>
<dbReference type="AlphaFoldDB" id="A0A1I4T003"/>
<dbReference type="RefSeq" id="WP_093476953.1">
    <property type="nucleotide sequence ID" value="NZ_FOUI01000012.1"/>
</dbReference>
<dbReference type="STRING" id="1720063.SAMN05216217_11240"/>
<keyword evidence="3" id="KW-1185">Reference proteome</keyword>
<sequence length="163" mass="19251">MDAILQRIEACYQLAEQHLEQRFSRPRVDFAVRGQKAGVAWLMENRLSFNHRLYQENREDFLHQTVPHEVAHLIAHALFGPRIAPHGREWRMLMQDLFGLPPLRCHNYRIERRVQTRYLYLCGCSEPVPFSPQRHALVKRGRRYQCLRCGSALTFSGKRRQAA</sequence>
<evidence type="ECO:0000259" key="1">
    <source>
        <dbReference type="SMART" id="SM00731"/>
    </source>
</evidence>
<feature type="domain" description="SprT-like" evidence="1">
    <location>
        <begin position="6"/>
        <end position="156"/>
    </location>
</feature>
<dbReference type="Pfam" id="PF10263">
    <property type="entry name" value="SprT-like"/>
    <property type="match status" value="1"/>
</dbReference>
<dbReference type="OrthoDB" id="267364at2"/>
<dbReference type="PANTHER" id="PTHR38773">
    <property type="entry name" value="PROTEIN SPRT"/>
    <property type="match status" value="1"/>
</dbReference>
<reference evidence="3" key="1">
    <citation type="submission" date="2016-10" db="EMBL/GenBank/DDBJ databases">
        <authorList>
            <person name="Varghese N."/>
            <person name="Submissions S."/>
        </authorList>
    </citation>
    <scope>NUCLEOTIDE SEQUENCE [LARGE SCALE GENOMIC DNA]</scope>
    <source>
        <strain evidence="3">DSM 24213</strain>
    </source>
</reference>
<organism evidence="2 3">
    <name type="scientific">Halopseudomonas yangmingensis</name>
    <dbReference type="NCBI Taxonomy" id="1720063"/>
    <lineage>
        <taxon>Bacteria</taxon>
        <taxon>Pseudomonadati</taxon>
        <taxon>Pseudomonadota</taxon>
        <taxon>Gammaproteobacteria</taxon>
        <taxon>Pseudomonadales</taxon>
        <taxon>Pseudomonadaceae</taxon>
        <taxon>Halopseudomonas</taxon>
    </lineage>
</organism>
<dbReference type="NCBIfam" id="NF003421">
    <property type="entry name" value="PRK04860.1"/>
    <property type="match status" value="1"/>
</dbReference>
<evidence type="ECO:0000313" key="2">
    <source>
        <dbReference type="EMBL" id="SFM70016.1"/>
    </source>
</evidence>